<evidence type="ECO:0000256" key="7">
    <source>
        <dbReference type="ARBA" id="ARBA00022777"/>
    </source>
</evidence>
<reference evidence="15" key="1">
    <citation type="submission" date="2024-07" db="EMBL/GenBank/DDBJ databases">
        <title>Two chromosome-level genome assemblies of Korean endemic species Abeliophyllum distichum and Forsythia ovata (Oleaceae).</title>
        <authorList>
            <person name="Jang H."/>
        </authorList>
    </citation>
    <scope>NUCLEOTIDE SEQUENCE [LARGE SCALE GENOMIC DNA]</scope>
</reference>
<accession>A0ABD1X5T6</accession>
<keyword evidence="8" id="KW-0067">ATP-binding</keyword>
<evidence type="ECO:0000256" key="1">
    <source>
        <dbReference type="ARBA" id="ARBA00004479"/>
    </source>
</evidence>
<evidence type="ECO:0000259" key="13">
    <source>
        <dbReference type="PROSITE" id="PS50011"/>
    </source>
</evidence>
<evidence type="ECO:0000256" key="5">
    <source>
        <dbReference type="ARBA" id="ARBA00022729"/>
    </source>
</evidence>
<dbReference type="Proteomes" id="UP001604277">
    <property type="component" value="Unassembled WGS sequence"/>
</dbReference>
<dbReference type="Pfam" id="PF00069">
    <property type="entry name" value="Pkinase"/>
    <property type="match status" value="1"/>
</dbReference>
<gene>
    <name evidence="14" type="ORF">Fot_00972</name>
</gene>
<dbReference type="Pfam" id="PF13947">
    <property type="entry name" value="GUB_WAK_bind"/>
    <property type="match status" value="1"/>
</dbReference>
<dbReference type="Gene3D" id="1.10.510.10">
    <property type="entry name" value="Transferase(Phosphotransferase) domain 1"/>
    <property type="match status" value="1"/>
</dbReference>
<evidence type="ECO:0000256" key="8">
    <source>
        <dbReference type="ARBA" id="ARBA00022840"/>
    </source>
</evidence>
<dbReference type="SUPFAM" id="SSF56112">
    <property type="entry name" value="Protein kinase-like (PK-like)"/>
    <property type="match status" value="1"/>
</dbReference>
<dbReference type="SMART" id="SM00220">
    <property type="entry name" value="S_TKc"/>
    <property type="match status" value="1"/>
</dbReference>
<dbReference type="GO" id="GO:0004674">
    <property type="term" value="F:protein serine/threonine kinase activity"/>
    <property type="evidence" value="ECO:0007669"/>
    <property type="project" value="UniProtKB-KW"/>
</dbReference>
<evidence type="ECO:0000256" key="4">
    <source>
        <dbReference type="ARBA" id="ARBA00022692"/>
    </source>
</evidence>
<dbReference type="GO" id="GO:0005524">
    <property type="term" value="F:ATP binding"/>
    <property type="evidence" value="ECO:0007669"/>
    <property type="project" value="UniProtKB-KW"/>
</dbReference>
<keyword evidence="10" id="KW-0472">Membrane</keyword>
<keyword evidence="11" id="KW-0325">Glycoprotein</keyword>
<feature type="domain" description="Protein kinase" evidence="13">
    <location>
        <begin position="11"/>
        <end position="371"/>
    </location>
</feature>
<keyword evidence="15" id="KW-1185">Reference proteome</keyword>
<name>A0ABD1X5T6_9LAMI</name>
<keyword evidence="9" id="KW-1133">Transmembrane helix</keyword>
<dbReference type="AlphaFoldDB" id="A0ABD1X5T6"/>
<evidence type="ECO:0000256" key="9">
    <source>
        <dbReference type="ARBA" id="ARBA00022989"/>
    </source>
</evidence>
<sequence>MAPQLIYLVFLSLFAVLGSSTQNECQVQKCRHHGPAIRFPFWIKDRHQQHCGYPGFELHCTQNHDTVMELPFPVKASIKDSKLPFSVKFYIKDIDYKNQLIEISDTDGCFPGLLPVLNNSKGNGEEFINEVGTIGKIHHVNVVRLVGYCADGFRRALVYEFLSNDSLQKFISSEKGRCLLGWERLHRIAVDIAKGIEYLHQGCEQRILHFDIKPNNVLLDDNFNPKISDFGLAKLCSKEQSIVSMTAARGTIGYIAPEVFSRNFGNVSYKSDVYSFGMLLLEMVGGLKKNDAGGQDKSQVYFPEWIYNKLDQGEEIAIQIEKEGDDKIVRKLMIVGLWCIQWYPVERPSMKVVIQMLESEEIPSMPSNPFTSTNGTNTLATTRGRITRSELEVISESE</sequence>
<dbReference type="PROSITE" id="PS50011">
    <property type="entry name" value="PROTEIN_KINASE_DOM"/>
    <property type="match status" value="1"/>
</dbReference>
<evidence type="ECO:0000256" key="11">
    <source>
        <dbReference type="ARBA" id="ARBA00023180"/>
    </source>
</evidence>
<evidence type="ECO:0000256" key="12">
    <source>
        <dbReference type="SAM" id="SignalP"/>
    </source>
</evidence>
<keyword evidence="4" id="KW-0812">Transmembrane</keyword>
<dbReference type="Gene3D" id="3.30.200.20">
    <property type="entry name" value="Phosphorylase Kinase, domain 1"/>
    <property type="match status" value="1"/>
</dbReference>
<dbReference type="InterPro" id="IPR011009">
    <property type="entry name" value="Kinase-like_dom_sf"/>
</dbReference>
<protein>
    <submittedName>
        <fullName evidence="14">Rust resistance kinase Lr10-like</fullName>
    </submittedName>
</protein>
<evidence type="ECO:0000256" key="10">
    <source>
        <dbReference type="ARBA" id="ARBA00023136"/>
    </source>
</evidence>
<keyword evidence="7" id="KW-0418">Kinase</keyword>
<evidence type="ECO:0000313" key="14">
    <source>
        <dbReference type="EMBL" id="KAL2556233.1"/>
    </source>
</evidence>
<dbReference type="EMBL" id="JBFOLJ010000001">
    <property type="protein sequence ID" value="KAL2556233.1"/>
    <property type="molecule type" value="Genomic_DNA"/>
</dbReference>
<evidence type="ECO:0000256" key="3">
    <source>
        <dbReference type="ARBA" id="ARBA00022679"/>
    </source>
</evidence>
<dbReference type="InterPro" id="IPR025287">
    <property type="entry name" value="WAK_GUB"/>
</dbReference>
<proteinExistence type="predicted"/>
<dbReference type="FunFam" id="1.10.510.10:FF:000590">
    <property type="entry name" value="PR5-like receptor kinase"/>
    <property type="match status" value="1"/>
</dbReference>
<dbReference type="InterPro" id="IPR008271">
    <property type="entry name" value="Ser/Thr_kinase_AS"/>
</dbReference>
<dbReference type="GO" id="GO:0016020">
    <property type="term" value="C:membrane"/>
    <property type="evidence" value="ECO:0007669"/>
    <property type="project" value="UniProtKB-SubCell"/>
</dbReference>
<comment type="subcellular location">
    <subcellularLocation>
        <location evidence="1">Membrane</location>
        <topology evidence="1">Single-pass type I membrane protein</topology>
    </subcellularLocation>
</comment>
<feature type="chain" id="PRO_5044857147" evidence="12">
    <location>
        <begin position="21"/>
        <end position="398"/>
    </location>
</feature>
<keyword evidence="6" id="KW-0547">Nucleotide-binding</keyword>
<dbReference type="InterPro" id="IPR000719">
    <property type="entry name" value="Prot_kinase_dom"/>
</dbReference>
<keyword evidence="5 12" id="KW-0732">Signal</keyword>
<dbReference type="InterPro" id="IPR045874">
    <property type="entry name" value="LRK10/LRL21-25-like"/>
</dbReference>
<keyword evidence="2" id="KW-0723">Serine/threonine-protein kinase</keyword>
<feature type="signal peptide" evidence="12">
    <location>
        <begin position="1"/>
        <end position="20"/>
    </location>
</feature>
<keyword evidence="3" id="KW-0808">Transferase</keyword>
<dbReference type="PROSITE" id="PS00108">
    <property type="entry name" value="PROTEIN_KINASE_ST"/>
    <property type="match status" value="1"/>
</dbReference>
<comment type="caution">
    <text evidence="14">The sequence shown here is derived from an EMBL/GenBank/DDBJ whole genome shotgun (WGS) entry which is preliminary data.</text>
</comment>
<evidence type="ECO:0000256" key="6">
    <source>
        <dbReference type="ARBA" id="ARBA00022741"/>
    </source>
</evidence>
<organism evidence="14 15">
    <name type="scientific">Forsythia ovata</name>
    <dbReference type="NCBI Taxonomy" id="205694"/>
    <lineage>
        <taxon>Eukaryota</taxon>
        <taxon>Viridiplantae</taxon>
        <taxon>Streptophyta</taxon>
        <taxon>Embryophyta</taxon>
        <taxon>Tracheophyta</taxon>
        <taxon>Spermatophyta</taxon>
        <taxon>Magnoliopsida</taxon>
        <taxon>eudicotyledons</taxon>
        <taxon>Gunneridae</taxon>
        <taxon>Pentapetalae</taxon>
        <taxon>asterids</taxon>
        <taxon>lamiids</taxon>
        <taxon>Lamiales</taxon>
        <taxon>Oleaceae</taxon>
        <taxon>Forsythieae</taxon>
        <taxon>Forsythia</taxon>
    </lineage>
</organism>
<evidence type="ECO:0000313" key="15">
    <source>
        <dbReference type="Proteomes" id="UP001604277"/>
    </source>
</evidence>
<dbReference type="PANTHER" id="PTHR27009">
    <property type="entry name" value="RUST RESISTANCE KINASE LR10-RELATED"/>
    <property type="match status" value="1"/>
</dbReference>
<evidence type="ECO:0000256" key="2">
    <source>
        <dbReference type="ARBA" id="ARBA00022527"/>
    </source>
</evidence>